<gene>
    <name evidence="2" type="ORF">SCARR_03962</name>
</gene>
<dbReference type="Pfam" id="PF22848">
    <property type="entry name" value="ASD1_dom"/>
    <property type="match status" value="1"/>
</dbReference>
<evidence type="ECO:0000259" key="1">
    <source>
        <dbReference type="Pfam" id="PF22848"/>
    </source>
</evidence>
<name>A0A6C2UNN9_9BACT</name>
<protein>
    <recommendedName>
        <fullName evidence="1">Alpha-L-arabinofuranosidase 1 catalytic domain-containing protein</fullName>
    </recommendedName>
</protein>
<keyword evidence="3" id="KW-1185">Reference proteome</keyword>
<evidence type="ECO:0000313" key="3">
    <source>
        <dbReference type="Proteomes" id="UP000346198"/>
    </source>
</evidence>
<dbReference type="Proteomes" id="UP000346198">
    <property type="component" value="Unassembled WGS sequence"/>
</dbReference>
<dbReference type="InterPro" id="IPR017853">
    <property type="entry name" value="GH"/>
</dbReference>
<sequence>MLVTGIKTAIKLGISFVMAFGVSAEEVLVSWEDGIASPTKPSAPGFSAALSLTSAADTYASGSTDGTYGTFGAGASASPTSFRIQNSETFTLSVTNDSVGNIKLKAIRFDFVRRFNASPEVLEVNYVSGALGAGPVQLFSQTVSRSDVDSGDYPDFDVLLSSALADTQLAPAESAVFSMVVSGGVGSRSMLDNLALTGQDSTNDTVWVTIDPSIEKWTVSPYLVGAHTVYYNDKDAAYSDDSFALWCKQAGVGTMRFPGGSVVKYWDWENPSGYARGDPWEPNPDPADWGGNTNTTAPESDWMSIDEYLHFCDVSGITPLVGVNYRSGYLYNRMQDSIDRASNCVQYVVDAGHPGAFYYIGNEDMFTVGGIYSSATNFIAHAAAMKTVDPTIKIFWNDNGADPDNMQAWLTSVHPDYPGRAGDYADGYEFHGKWPFGGSPDPAPPLGTYANWLTEFPLRDYKSGADPNPLTNDPNDWGKTWRDKIADLRVAAAEVGCPDLLMANNEYGWGSGINFTGFNKFTMGLLQTEFLQEHFIANYDMACFWANIRNADNGLLDKPNDYRRNPQTLGWGLLAPAQRATMVESSSSHPYVFGFSARTPTNMYVYLLNKTEAVQDVAFSFVDMPPDETQIPEGLVMMDSADHYGTVAPLSVLYNAASNAYFAALPALSYTRIDFGALPVPSAYDEWSSSYSLTNGPLGNDDGDTLDNLSEYGMGGNPTNPSDIGCQPTVDIFSNVLQYIYPRRSATNSGLIYYLELTDNLVSGIWTNTGCLETGAEDVGGTFEFITNQIPVDGNINEFIRLRIMEVPE</sequence>
<dbReference type="InterPro" id="IPR055235">
    <property type="entry name" value="ASD1_cat"/>
</dbReference>
<evidence type="ECO:0000313" key="2">
    <source>
        <dbReference type="EMBL" id="VGO21882.1"/>
    </source>
</evidence>
<organism evidence="2 3">
    <name type="scientific">Pontiella sulfatireligans</name>
    <dbReference type="NCBI Taxonomy" id="2750658"/>
    <lineage>
        <taxon>Bacteria</taxon>
        <taxon>Pseudomonadati</taxon>
        <taxon>Kiritimatiellota</taxon>
        <taxon>Kiritimatiellia</taxon>
        <taxon>Kiritimatiellales</taxon>
        <taxon>Pontiellaceae</taxon>
        <taxon>Pontiella</taxon>
    </lineage>
</organism>
<accession>A0A6C2UNN9</accession>
<dbReference type="SUPFAM" id="SSF51445">
    <property type="entry name" value="(Trans)glycosidases"/>
    <property type="match status" value="1"/>
</dbReference>
<dbReference type="Gene3D" id="3.20.20.80">
    <property type="entry name" value="Glycosidases"/>
    <property type="match status" value="1"/>
</dbReference>
<dbReference type="RefSeq" id="WP_136063314.1">
    <property type="nucleotide sequence ID" value="NZ_CAAHFH010000002.1"/>
</dbReference>
<feature type="domain" description="Alpha-L-arabinofuranosidase 1 catalytic" evidence="1">
    <location>
        <begin position="253"/>
        <end position="402"/>
    </location>
</feature>
<dbReference type="AlphaFoldDB" id="A0A6C2UNN9"/>
<reference evidence="2 3" key="1">
    <citation type="submission" date="2019-04" db="EMBL/GenBank/DDBJ databases">
        <authorList>
            <person name="Van Vliet M D."/>
        </authorList>
    </citation>
    <scope>NUCLEOTIDE SEQUENCE [LARGE SCALE GENOMIC DNA]</scope>
    <source>
        <strain evidence="2 3">F21</strain>
    </source>
</reference>
<dbReference type="EMBL" id="CAAHFH010000002">
    <property type="protein sequence ID" value="VGO21882.1"/>
    <property type="molecule type" value="Genomic_DNA"/>
</dbReference>
<proteinExistence type="predicted"/>